<reference evidence="2 3" key="1">
    <citation type="submission" date="2012-05" db="EMBL/GenBank/DDBJ databases">
        <title>Recombination and specialization in a pathogen metapopulation.</title>
        <authorList>
            <person name="Gardiner A."/>
            <person name="Kemen E."/>
            <person name="Schultz-Larsen T."/>
            <person name="MacLean D."/>
            <person name="Van Oosterhout C."/>
            <person name="Jones J.D.G."/>
        </authorList>
    </citation>
    <scope>NUCLEOTIDE SEQUENCE [LARGE SCALE GENOMIC DNA]</scope>
    <source>
        <strain evidence="2 3">Ac Nc2</strain>
    </source>
</reference>
<dbReference type="Proteomes" id="UP000053237">
    <property type="component" value="Unassembled WGS sequence"/>
</dbReference>
<evidence type="ECO:0000313" key="3">
    <source>
        <dbReference type="Proteomes" id="UP000053237"/>
    </source>
</evidence>
<evidence type="ECO:0000313" key="2">
    <source>
        <dbReference type="EMBL" id="CCI47854.1"/>
    </source>
</evidence>
<evidence type="ECO:0000256" key="1">
    <source>
        <dbReference type="SAM" id="MobiDB-lite"/>
    </source>
</evidence>
<feature type="region of interest" description="Disordered" evidence="1">
    <location>
        <begin position="41"/>
        <end position="61"/>
    </location>
</feature>
<sequence length="140" mass="15512">MQNSVVDDLAHRFKAQFEDCRTESSEFEESQDWFVNDHKSSEHFPTTEITNETSKPSCVSSRTTAEMGVCDIMEDPTPPDTSLPSNTRAKSASLLKRIVASGFRLGEEIDPEGAAFLHHMPIIPAGVLVMELGKSKDQVQ</sequence>
<protein>
    <submittedName>
        <fullName evidence="2">Uncharacterized protein</fullName>
    </submittedName>
</protein>
<accession>A0A024GMV8</accession>
<name>A0A024GMV8_9STRA</name>
<keyword evidence="3" id="KW-1185">Reference proteome</keyword>
<feature type="compositionally biased region" description="Polar residues" evidence="1">
    <location>
        <begin position="43"/>
        <end position="61"/>
    </location>
</feature>
<organism evidence="2 3">
    <name type="scientific">Albugo candida</name>
    <dbReference type="NCBI Taxonomy" id="65357"/>
    <lineage>
        <taxon>Eukaryota</taxon>
        <taxon>Sar</taxon>
        <taxon>Stramenopiles</taxon>
        <taxon>Oomycota</taxon>
        <taxon>Peronosporomycetes</taxon>
        <taxon>Albuginales</taxon>
        <taxon>Albuginaceae</taxon>
        <taxon>Albugo</taxon>
    </lineage>
</organism>
<comment type="caution">
    <text evidence="2">The sequence shown here is derived from an EMBL/GenBank/DDBJ whole genome shotgun (WGS) entry which is preliminary data.</text>
</comment>
<dbReference type="InParanoid" id="A0A024GMV8"/>
<dbReference type="AlphaFoldDB" id="A0A024GMV8"/>
<gene>
    <name evidence="2" type="ORF">BN9_088730</name>
</gene>
<dbReference type="EMBL" id="CAIX01000189">
    <property type="protein sequence ID" value="CCI47854.1"/>
    <property type="molecule type" value="Genomic_DNA"/>
</dbReference>
<proteinExistence type="predicted"/>